<comment type="caution">
    <text evidence="2">The sequence shown here is derived from an EMBL/GenBank/DDBJ whole genome shotgun (WGS) entry which is preliminary data.</text>
</comment>
<protein>
    <submittedName>
        <fullName evidence="2">Uncharacterized protein</fullName>
    </submittedName>
</protein>
<feature type="compositionally biased region" description="Polar residues" evidence="1">
    <location>
        <begin position="1"/>
        <end position="21"/>
    </location>
</feature>
<name>A0ABR1EUA7_NECAM</name>
<sequence length="84" mass="9548">MDSSETNPQQLIKTATGSQQIPKPKPFGARGFPPGPPMIPVHIQCTAMERVTDWFRRNEEWKRKEMTNAGKFESDDLHSETPHA</sequence>
<accession>A0ABR1EUA7</accession>
<organism evidence="2 3">
    <name type="scientific">Necator americanus</name>
    <name type="common">Human hookworm</name>
    <dbReference type="NCBI Taxonomy" id="51031"/>
    <lineage>
        <taxon>Eukaryota</taxon>
        <taxon>Metazoa</taxon>
        <taxon>Ecdysozoa</taxon>
        <taxon>Nematoda</taxon>
        <taxon>Chromadorea</taxon>
        <taxon>Rhabditida</taxon>
        <taxon>Rhabditina</taxon>
        <taxon>Rhabditomorpha</taxon>
        <taxon>Strongyloidea</taxon>
        <taxon>Ancylostomatidae</taxon>
        <taxon>Bunostominae</taxon>
        <taxon>Necator</taxon>
    </lineage>
</organism>
<evidence type="ECO:0000313" key="2">
    <source>
        <dbReference type="EMBL" id="KAK6766198.1"/>
    </source>
</evidence>
<reference evidence="2 3" key="1">
    <citation type="submission" date="2023-08" db="EMBL/GenBank/DDBJ databases">
        <title>A Necator americanus chromosomal reference genome.</title>
        <authorList>
            <person name="Ilik V."/>
            <person name="Petrzelkova K.J."/>
            <person name="Pardy F."/>
            <person name="Fuh T."/>
            <person name="Niatou-Singa F.S."/>
            <person name="Gouil Q."/>
            <person name="Baker L."/>
            <person name="Ritchie M.E."/>
            <person name="Jex A.R."/>
            <person name="Gazzola D."/>
            <person name="Li H."/>
            <person name="Toshio Fujiwara R."/>
            <person name="Zhan B."/>
            <person name="Aroian R.V."/>
            <person name="Pafco B."/>
            <person name="Schwarz E.M."/>
        </authorList>
    </citation>
    <scope>NUCLEOTIDE SEQUENCE [LARGE SCALE GENOMIC DNA]</scope>
    <source>
        <strain evidence="2 3">Aroian</strain>
        <tissue evidence="2">Whole animal</tissue>
    </source>
</reference>
<evidence type="ECO:0000256" key="1">
    <source>
        <dbReference type="SAM" id="MobiDB-lite"/>
    </source>
</evidence>
<evidence type="ECO:0000313" key="3">
    <source>
        <dbReference type="Proteomes" id="UP001303046"/>
    </source>
</evidence>
<keyword evidence="3" id="KW-1185">Reference proteome</keyword>
<gene>
    <name evidence="2" type="primary">Necator_chrX.g26017</name>
    <name evidence="2" type="ORF">RB195_025851</name>
</gene>
<proteinExistence type="predicted"/>
<dbReference type="EMBL" id="JAVFWL010000006">
    <property type="protein sequence ID" value="KAK6766198.1"/>
    <property type="molecule type" value="Genomic_DNA"/>
</dbReference>
<dbReference type="Proteomes" id="UP001303046">
    <property type="component" value="Unassembled WGS sequence"/>
</dbReference>
<feature type="region of interest" description="Disordered" evidence="1">
    <location>
        <begin position="1"/>
        <end position="38"/>
    </location>
</feature>
<feature type="region of interest" description="Disordered" evidence="1">
    <location>
        <begin position="65"/>
        <end position="84"/>
    </location>
</feature>